<protein>
    <submittedName>
        <fullName evidence="3">Uncharacterized protein</fullName>
    </submittedName>
</protein>
<evidence type="ECO:0000313" key="4">
    <source>
        <dbReference type="Proteomes" id="UP000186817"/>
    </source>
</evidence>
<evidence type="ECO:0000256" key="1">
    <source>
        <dbReference type="SAM" id="MobiDB-lite"/>
    </source>
</evidence>
<dbReference type="Proteomes" id="UP000186817">
    <property type="component" value="Unassembled WGS sequence"/>
</dbReference>
<keyword evidence="4" id="KW-1185">Reference proteome</keyword>
<accession>A0A1Q9C1B3</accession>
<gene>
    <name evidence="3" type="ORF">AK812_SmicGene43317</name>
</gene>
<sequence>MSSPDEVHRAMLDNQEVVIQAKGIHSQQPRMVRGTSARSRQAARDMASRPPLQAAANLLAENVVGDVPPLQTIKSARRNWLSQNQDPANQGSDEGLLAWRQWLQQASSRQANGVTDVLELQVHHLSGDICALVALAFVEAAKMAIQNDTYGESYAVADCSFKLNKSRWTLFLLGLSAKHKDDSGRWRSELLPLTFGWAPKEDAESLNYLLSFSVQWYEERGLSLRALKEAGVRTLPHSIAPMNPSTHAGFGIPAQVHWDNTAAGRSAHAVVLSGVLFRRCLRHQLAAVRRYAGAQKKFVVATIHFTATCMNPFLFHLIWSSVLERIDEPEWREYVEEHVLQRSGGLWTAEWYKPPRLADWDPSGDDSVRPGFTSASLGQSIESWWSAAKRCMPGNVGHMTLQNATLELQKYLRASWQVQKGYVKDNRVQEPGEDRSRPWPTSFNPKLLSEGLVERNKAEDGYVHRWPPVTSLVQHAPANYCFQNFEVLEFHNVRRIYMVPGTDADLRVEQEMMAPMLELLQGENVAAVRGALGRLGCWTDQGQNGGRVSLSSLKHTLGQLNLVTVLTSKGFYRILEKDPKIPLHTLKHFTAKKLLGALERATSVLPQDSDCLSDAPSDARLPIQTFPGQVQQGSDDMLEASTHLDWPSQFGWDEGAMSGDGQALAGLAAVDAAAPAASRDGPGSLDAWLSKCGTMPSRALSAKELMEHGTRGTNEQRAVSRAARALAQLSSIQHNSVRDQSCAQQVCVCISVLLRHLAVPPKLLLLDLLLASYLVLRAGDERGSVLRLGGGKVSLRLMQSCWCAVNPFYYREVGCNNVFLSFEEALLCLNLHPVQKDGNPFRGDPFADALRAYWSNPHAGLSVAAMFLAVVFIVQNIAAILRGTPGRRPHGP</sequence>
<keyword evidence="2" id="KW-0472">Membrane</keyword>
<feature type="transmembrane region" description="Helical" evidence="2">
    <location>
        <begin position="859"/>
        <end position="881"/>
    </location>
</feature>
<dbReference type="AlphaFoldDB" id="A0A1Q9C1B3"/>
<dbReference type="EMBL" id="LSRX01001945">
    <property type="protein sequence ID" value="OLP76711.1"/>
    <property type="molecule type" value="Genomic_DNA"/>
</dbReference>
<evidence type="ECO:0000256" key="2">
    <source>
        <dbReference type="SAM" id="Phobius"/>
    </source>
</evidence>
<proteinExistence type="predicted"/>
<reference evidence="3 4" key="1">
    <citation type="submission" date="2016-02" db="EMBL/GenBank/DDBJ databases">
        <title>Genome analysis of coral dinoflagellate symbionts highlights evolutionary adaptations to a symbiotic lifestyle.</title>
        <authorList>
            <person name="Aranda M."/>
            <person name="Li Y."/>
            <person name="Liew Y.J."/>
            <person name="Baumgarten S."/>
            <person name="Simakov O."/>
            <person name="Wilson M."/>
            <person name="Piel J."/>
            <person name="Ashoor H."/>
            <person name="Bougouffa S."/>
            <person name="Bajic V.B."/>
            <person name="Ryu T."/>
            <person name="Ravasi T."/>
            <person name="Bayer T."/>
            <person name="Micklem G."/>
            <person name="Kim H."/>
            <person name="Bhak J."/>
            <person name="Lajeunesse T.C."/>
            <person name="Voolstra C.R."/>
        </authorList>
    </citation>
    <scope>NUCLEOTIDE SEQUENCE [LARGE SCALE GENOMIC DNA]</scope>
    <source>
        <strain evidence="3 4">CCMP2467</strain>
    </source>
</reference>
<dbReference type="OrthoDB" id="440775at2759"/>
<feature type="region of interest" description="Disordered" evidence="1">
    <location>
        <begin position="24"/>
        <end position="44"/>
    </location>
</feature>
<keyword evidence="2" id="KW-0812">Transmembrane</keyword>
<evidence type="ECO:0000313" key="3">
    <source>
        <dbReference type="EMBL" id="OLP76711.1"/>
    </source>
</evidence>
<organism evidence="3 4">
    <name type="scientific">Symbiodinium microadriaticum</name>
    <name type="common">Dinoflagellate</name>
    <name type="synonym">Zooxanthella microadriatica</name>
    <dbReference type="NCBI Taxonomy" id="2951"/>
    <lineage>
        <taxon>Eukaryota</taxon>
        <taxon>Sar</taxon>
        <taxon>Alveolata</taxon>
        <taxon>Dinophyceae</taxon>
        <taxon>Suessiales</taxon>
        <taxon>Symbiodiniaceae</taxon>
        <taxon>Symbiodinium</taxon>
    </lineage>
</organism>
<name>A0A1Q9C1B3_SYMMI</name>
<keyword evidence="2" id="KW-1133">Transmembrane helix</keyword>
<comment type="caution">
    <text evidence="3">The sequence shown here is derived from an EMBL/GenBank/DDBJ whole genome shotgun (WGS) entry which is preliminary data.</text>
</comment>